<dbReference type="InterPro" id="IPR055768">
    <property type="entry name" value="DUF7344"/>
</dbReference>
<sequence>MFQRITELEQQQVTVHLAYSRGRQRPIRMPFFSPTLERTIRSLHLRTEHTIRMQWICASIPIRLDSTAFTLRDIISDVMDQMEAFRVLASADRQLVLHELVKRDGTTCIKELSREVASRRHQIPSQKISDTKVKRAHIRLVHSSLSLLQEKGIINVNWEENEVSLASKPEVEQLFDAAEELESWPPDDLLEDPSRST</sequence>
<evidence type="ECO:0000313" key="2">
    <source>
        <dbReference type="EMBL" id="ADB63584.1"/>
    </source>
</evidence>
<dbReference type="Proteomes" id="UP000001903">
    <property type="component" value="Plasmid pHTUR03"/>
</dbReference>
<dbReference type="AlphaFoldDB" id="D2S2I7"/>
<reference evidence="2 3" key="1">
    <citation type="journal article" date="2010" name="Stand. Genomic Sci.">
        <title>Complete genome sequence of Haloterrigena turkmenica type strain (4k).</title>
        <authorList>
            <person name="Saunders E."/>
            <person name="Tindall B.J."/>
            <person name="Fahnrich R."/>
            <person name="Lapidus A."/>
            <person name="Copeland A."/>
            <person name="Del Rio T.G."/>
            <person name="Lucas S."/>
            <person name="Chen F."/>
            <person name="Tice H."/>
            <person name="Cheng J.F."/>
            <person name="Han C."/>
            <person name="Detter J.C."/>
            <person name="Bruce D."/>
            <person name="Goodwin L."/>
            <person name="Chain P."/>
            <person name="Pitluck S."/>
            <person name="Pati A."/>
            <person name="Ivanova N."/>
            <person name="Mavromatis K."/>
            <person name="Chen A."/>
            <person name="Palaniappan K."/>
            <person name="Land M."/>
            <person name="Hauser L."/>
            <person name="Chang Y.J."/>
            <person name="Jeffries C.D."/>
            <person name="Brettin T."/>
            <person name="Rohde M."/>
            <person name="Goker M."/>
            <person name="Bristow J."/>
            <person name="Eisen J.A."/>
            <person name="Markowitz V."/>
            <person name="Hugenholtz P."/>
            <person name="Klenk H.P."/>
            <person name="Kyrpides N.C."/>
        </authorList>
    </citation>
    <scope>NUCLEOTIDE SEQUENCE [LARGE SCALE GENOMIC DNA]</scope>
    <source>
        <strain evidence="3">ATCC 51198 / DSM 5511 / JCM 9101 / NCIMB 13204 / VKM B-1734 / 4k</strain>
    </source>
</reference>
<dbReference type="HOGENOM" id="CLU_1381378_0_0_2"/>
<keyword evidence="2" id="KW-0614">Plasmid</keyword>
<evidence type="ECO:0000259" key="1">
    <source>
        <dbReference type="Pfam" id="PF24035"/>
    </source>
</evidence>
<evidence type="ECO:0000313" key="3">
    <source>
        <dbReference type="Proteomes" id="UP000001903"/>
    </source>
</evidence>
<dbReference type="EMBL" id="CP001863">
    <property type="protein sequence ID" value="ADB63584.1"/>
    <property type="molecule type" value="Genomic_DNA"/>
</dbReference>
<geneLocation type="plasmid" evidence="2 3">
    <name>pHTUR03</name>
</geneLocation>
<accession>D2S2I7</accession>
<dbReference type="Pfam" id="PF24035">
    <property type="entry name" value="DUF7344"/>
    <property type="match status" value="1"/>
</dbReference>
<dbReference type="KEGG" id="htu:Htur_4820"/>
<name>D2S2I7_HALTV</name>
<protein>
    <recommendedName>
        <fullName evidence="1">DUF7344 domain-containing protein</fullName>
    </recommendedName>
</protein>
<organism evidence="2 3">
    <name type="scientific">Haloterrigena turkmenica (strain ATCC 51198 / DSM 5511 / JCM 9101 / NCIMB 13204 / VKM B-1734 / 4k)</name>
    <name type="common">Halococcus turkmenicus</name>
    <dbReference type="NCBI Taxonomy" id="543526"/>
    <lineage>
        <taxon>Archaea</taxon>
        <taxon>Methanobacteriati</taxon>
        <taxon>Methanobacteriota</taxon>
        <taxon>Stenosarchaea group</taxon>
        <taxon>Halobacteria</taxon>
        <taxon>Halobacteriales</taxon>
        <taxon>Natrialbaceae</taxon>
        <taxon>Haloterrigena</taxon>
    </lineage>
</organism>
<keyword evidence="3" id="KW-1185">Reference proteome</keyword>
<gene>
    <name evidence="2" type="ordered locus">Htur_4820</name>
</gene>
<feature type="domain" description="DUF7344" evidence="1">
    <location>
        <begin position="85"/>
        <end position="163"/>
    </location>
</feature>
<proteinExistence type="predicted"/>